<dbReference type="Gene3D" id="3.40.50.1390">
    <property type="entry name" value="Resolvase, N-terminal catalytic domain"/>
    <property type="match status" value="1"/>
</dbReference>
<dbReference type="SUPFAM" id="SSF53041">
    <property type="entry name" value="Resolvase-like"/>
    <property type="match status" value="1"/>
</dbReference>
<dbReference type="PANTHER" id="PTHR30461">
    <property type="entry name" value="DNA-INVERTASE FROM LAMBDOID PROPHAGE"/>
    <property type="match status" value="1"/>
</dbReference>
<dbReference type="InterPro" id="IPR011109">
    <property type="entry name" value="DNA_bind_recombinase_dom"/>
</dbReference>
<name>A0ABT7UMF1_9FIRM</name>
<dbReference type="Gene3D" id="3.90.1750.20">
    <property type="entry name" value="Putative Large Serine Recombinase, Chain B, Domain 2"/>
    <property type="match status" value="1"/>
</dbReference>
<evidence type="ECO:0000259" key="1">
    <source>
        <dbReference type="PROSITE" id="PS51736"/>
    </source>
</evidence>
<evidence type="ECO:0000313" key="3">
    <source>
        <dbReference type="EMBL" id="MDM8200056.1"/>
    </source>
</evidence>
<reference evidence="3 4" key="1">
    <citation type="submission" date="2023-06" db="EMBL/GenBank/DDBJ databases">
        <title>Identification and characterization of horizontal gene transfer across gut microbiota members of farm animals based on homology search.</title>
        <authorList>
            <person name="Schwarzerova J."/>
            <person name="Nykrynova M."/>
            <person name="Jureckova K."/>
            <person name="Cejkova D."/>
            <person name="Rychlik I."/>
        </authorList>
    </citation>
    <scope>NUCLEOTIDE SEQUENCE [LARGE SCALE GENOMIC DNA]</scope>
    <source>
        <strain evidence="3 4">ET340</strain>
    </source>
</reference>
<dbReference type="RefSeq" id="WP_289598862.1">
    <property type="nucleotide sequence ID" value="NZ_JAUDCL010000002.1"/>
</dbReference>
<accession>A0ABT7UMF1</accession>
<dbReference type="PROSITE" id="PS51736">
    <property type="entry name" value="RECOMBINASES_3"/>
    <property type="match status" value="1"/>
</dbReference>
<dbReference type="Proteomes" id="UP001529380">
    <property type="component" value="Unassembled WGS sequence"/>
</dbReference>
<evidence type="ECO:0000259" key="2">
    <source>
        <dbReference type="PROSITE" id="PS51737"/>
    </source>
</evidence>
<feature type="domain" description="Recombinase" evidence="2">
    <location>
        <begin position="163"/>
        <end position="296"/>
    </location>
</feature>
<dbReference type="Pfam" id="PF00239">
    <property type="entry name" value="Resolvase"/>
    <property type="match status" value="1"/>
</dbReference>
<comment type="caution">
    <text evidence="3">The sequence shown here is derived from an EMBL/GenBank/DDBJ whole genome shotgun (WGS) entry which is preliminary data.</text>
</comment>
<evidence type="ECO:0000313" key="4">
    <source>
        <dbReference type="Proteomes" id="UP001529380"/>
    </source>
</evidence>
<sequence>MSEPIALYLRLSAADGEGGESGSIANQRAFLHRWAAENGYRVVAEFQDDGYTGTDFDRPGFQRLMAQLQSGRIRCFATTDLSRLGRNCGQALTLVEETFQRLGVRYIAVNDGYDTQTASRESLDPSVFKFLLNELYAKDCSAKVLRAKRTLQREGKFLGGQAPYGYRIDPADKYHLLPEEDTAPVVQRIYRLFLAGETLGRIARRLEDEGIPPPAARRAGREGGRWSTATLRRILTLPTYRGALTQHVTEMTSYKVHTRRAVPPEQWVVCENAHPPLVSGEEFRQVQNLLGSRRYAGQKAEHPLSGLVFCAGCGARMYPHRVGRYCYFICGTYARDPARCTAHRLREDLLEQLVAGQLRPLLQAAADPARLAACLQHQLCPDRPDPARLQARLDRLEAQRRQAYADRLEGLIGAGEYAAAAARLQRKEEELRRRWQTAGQAPSGPSLDWLTRRVECLLALEQPDRPLLGQLLRGIFVGENGRVELRLAFSGPKGETENSITF</sequence>
<dbReference type="SMART" id="SM00857">
    <property type="entry name" value="Resolvase"/>
    <property type="match status" value="1"/>
</dbReference>
<feature type="domain" description="Resolvase/invertase-type recombinase catalytic" evidence="1">
    <location>
        <begin position="4"/>
        <end position="155"/>
    </location>
</feature>
<dbReference type="InterPro" id="IPR036162">
    <property type="entry name" value="Resolvase-like_N_sf"/>
</dbReference>
<protein>
    <submittedName>
        <fullName evidence="3">Recombinase family protein</fullName>
    </submittedName>
</protein>
<dbReference type="InterPro" id="IPR025827">
    <property type="entry name" value="Zn_ribbon_recom_dom"/>
</dbReference>
<dbReference type="InterPro" id="IPR050639">
    <property type="entry name" value="SSR_resolvase"/>
</dbReference>
<proteinExistence type="predicted"/>
<dbReference type="EMBL" id="JAUDCL010000002">
    <property type="protein sequence ID" value="MDM8200056.1"/>
    <property type="molecule type" value="Genomic_DNA"/>
</dbReference>
<dbReference type="Pfam" id="PF07508">
    <property type="entry name" value="Recombinase"/>
    <property type="match status" value="1"/>
</dbReference>
<dbReference type="PANTHER" id="PTHR30461:SF23">
    <property type="entry name" value="DNA RECOMBINASE-RELATED"/>
    <property type="match status" value="1"/>
</dbReference>
<dbReference type="InterPro" id="IPR038109">
    <property type="entry name" value="DNA_bind_recomb_sf"/>
</dbReference>
<keyword evidence="4" id="KW-1185">Reference proteome</keyword>
<organism evidence="3 4">
    <name type="scientific">Allofournierella massiliensis</name>
    <dbReference type="NCBI Taxonomy" id="1650663"/>
    <lineage>
        <taxon>Bacteria</taxon>
        <taxon>Bacillati</taxon>
        <taxon>Bacillota</taxon>
        <taxon>Clostridia</taxon>
        <taxon>Eubacteriales</taxon>
        <taxon>Oscillospiraceae</taxon>
        <taxon>Allofournierella</taxon>
    </lineage>
</organism>
<dbReference type="InterPro" id="IPR006119">
    <property type="entry name" value="Resolv_N"/>
</dbReference>
<dbReference type="PROSITE" id="PS51737">
    <property type="entry name" value="RECOMBINASE_DNA_BIND"/>
    <property type="match status" value="1"/>
</dbReference>
<gene>
    <name evidence="3" type="ORF">QUW08_01905</name>
</gene>
<dbReference type="Pfam" id="PF13408">
    <property type="entry name" value="Zn_ribbon_recom"/>
    <property type="match status" value="1"/>
</dbReference>